<sequence>MKACLSAVCKIFLLFGVMLIHLRGSSQSLIGVPRVAILAPLYIDSAFDNTTYKLGSTSMPRYILPGLEFYNGAMLAIDSIKKSGRSLDVWVFDTKKKNLTVDALAKEMESLQFSLVIAAFSNLTEQKRFAEFAFSNNVPLVSATYPNDAYVSGNPFFIMLNSTLKTHIEGIYKQVQRMYPVGKFLLVTRKGNMEERILDMFADAGKKTYPIKYKTVELPDNFTEDQLLPLLDSNDQNIVICGSLDENFSTNLIKTLDRSATFPVTLVGSPTWDGLRAVVRTGNANLSILYSTPFNYIRTDKTIAGIAAKYRQKLNARPGDMALKGYESMFYFSNLLLQYNKDFLNNLSDPKYRIANAYNLQPVKLQTSAQIPDYIENKKLYFITRSLGKITAVN</sequence>
<evidence type="ECO:0000313" key="1">
    <source>
        <dbReference type="EMBL" id="MBG9377792.1"/>
    </source>
</evidence>
<dbReference type="RefSeq" id="WP_196991860.1">
    <property type="nucleotide sequence ID" value="NZ_JADWYR010000002.1"/>
</dbReference>
<dbReference type="AlphaFoldDB" id="A0A931E7T9"/>
<reference evidence="1" key="1">
    <citation type="submission" date="2020-11" db="EMBL/GenBank/DDBJ databases">
        <title>Bacterial whole genome sequence for Panacibacter sp. DH6.</title>
        <authorList>
            <person name="Le V."/>
            <person name="Ko S."/>
            <person name="Ahn C.-Y."/>
            <person name="Oh H.-M."/>
        </authorList>
    </citation>
    <scope>NUCLEOTIDE SEQUENCE</scope>
    <source>
        <strain evidence="1">DH6</strain>
    </source>
</reference>
<comment type="caution">
    <text evidence="1">The sequence shown here is derived from an EMBL/GenBank/DDBJ whole genome shotgun (WGS) entry which is preliminary data.</text>
</comment>
<dbReference type="InterPro" id="IPR028082">
    <property type="entry name" value="Peripla_BP_I"/>
</dbReference>
<dbReference type="Proteomes" id="UP000628448">
    <property type="component" value="Unassembled WGS sequence"/>
</dbReference>
<dbReference type="SUPFAM" id="SSF53822">
    <property type="entry name" value="Periplasmic binding protein-like I"/>
    <property type="match status" value="1"/>
</dbReference>
<dbReference type="Gene3D" id="3.40.50.2300">
    <property type="match status" value="2"/>
</dbReference>
<name>A0A931E7T9_9BACT</name>
<gene>
    <name evidence="1" type="ORF">I5907_16245</name>
</gene>
<accession>A0A931E7T9</accession>
<dbReference type="EMBL" id="JADWYR010000002">
    <property type="protein sequence ID" value="MBG9377792.1"/>
    <property type="molecule type" value="Genomic_DNA"/>
</dbReference>
<protein>
    <recommendedName>
        <fullName evidence="3">Amino acid ABC transporter substrate-binding protein</fullName>
    </recommendedName>
</protein>
<evidence type="ECO:0000313" key="2">
    <source>
        <dbReference type="Proteomes" id="UP000628448"/>
    </source>
</evidence>
<evidence type="ECO:0008006" key="3">
    <source>
        <dbReference type="Google" id="ProtNLM"/>
    </source>
</evidence>
<proteinExistence type="predicted"/>
<organism evidence="1 2">
    <name type="scientific">Panacibacter microcysteis</name>
    <dbReference type="NCBI Taxonomy" id="2793269"/>
    <lineage>
        <taxon>Bacteria</taxon>
        <taxon>Pseudomonadati</taxon>
        <taxon>Bacteroidota</taxon>
        <taxon>Chitinophagia</taxon>
        <taxon>Chitinophagales</taxon>
        <taxon>Chitinophagaceae</taxon>
        <taxon>Panacibacter</taxon>
    </lineage>
</organism>
<keyword evidence="2" id="KW-1185">Reference proteome</keyword>